<keyword evidence="6" id="KW-0539">Nucleus</keyword>
<evidence type="ECO:0000259" key="10">
    <source>
        <dbReference type="PROSITE" id="PS51999"/>
    </source>
</evidence>
<feature type="binding site" evidence="7">
    <location>
        <position position="193"/>
    </location>
    <ligand>
        <name>Mg(2+)</name>
        <dbReference type="ChEBI" id="CHEBI:18420"/>
        <label>1</label>
    </ligand>
</feature>
<keyword evidence="4" id="KW-0862">Zinc</keyword>
<evidence type="ECO:0000256" key="4">
    <source>
        <dbReference type="ARBA" id="ARBA00022833"/>
    </source>
</evidence>
<evidence type="ECO:0000256" key="2">
    <source>
        <dbReference type="ARBA" id="ARBA00022771"/>
    </source>
</evidence>
<dbReference type="InterPro" id="IPR010666">
    <property type="entry name" value="Znf_GRF"/>
</dbReference>
<evidence type="ECO:0000256" key="8">
    <source>
        <dbReference type="PIRSR" id="PIRSR604808-3"/>
    </source>
</evidence>
<keyword evidence="2 9" id="KW-0863">Zinc-finger</keyword>
<dbReference type="GO" id="GO:0008270">
    <property type="term" value="F:zinc ion binding"/>
    <property type="evidence" value="ECO:0007669"/>
    <property type="project" value="UniProtKB-KW"/>
</dbReference>
<dbReference type="SUPFAM" id="SSF56219">
    <property type="entry name" value="DNase I-like"/>
    <property type="match status" value="1"/>
</dbReference>
<keyword evidence="5 7" id="KW-0460">Magnesium</keyword>
<dbReference type="OrthoDB" id="391817at2759"/>
<dbReference type="PANTHER" id="PTHR22748:SF4">
    <property type="entry name" value="DNA-(APURINIC OR APYRIMIDINIC SITE) ENDONUCLEASE 2"/>
    <property type="match status" value="1"/>
</dbReference>
<evidence type="ECO:0000313" key="12">
    <source>
        <dbReference type="Proteomes" id="UP000604825"/>
    </source>
</evidence>
<gene>
    <name evidence="11" type="ORF">NCGR_LOCUS12245</name>
</gene>
<dbReference type="GO" id="GO:0008311">
    <property type="term" value="F:double-stranded DNA 3'-5' DNA exonuclease activity"/>
    <property type="evidence" value="ECO:0007669"/>
    <property type="project" value="TreeGrafter"/>
</dbReference>
<dbReference type="EMBL" id="CAJGYO010000003">
    <property type="protein sequence ID" value="CAD6218354.1"/>
    <property type="molecule type" value="Genomic_DNA"/>
</dbReference>
<keyword evidence="7" id="KW-0464">Manganese</keyword>
<feature type="domain" description="GRF-type" evidence="10">
    <location>
        <begin position="414"/>
        <end position="452"/>
    </location>
</feature>
<dbReference type="PANTHER" id="PTHR22748">
    <property type="entry name" value="AP ENDONUCLEASE"/>
    <property type="match status" value="1"/>
</dbReference>
<dbReference type="Proteomes" id="UP000604825">
    <property type="component" value="Unassembled WGS sequence"/>
</dbReference>
<sequence>MDDMRMRYRSVIRTVVPTQVGNVITHQLTAGETKLSRQDLSADVIMAEGYEAFVSCNRSSKGRGAYSGVATFCRVTSSFSSQEVALPVAAEEGFTGLQDYAKNSETVGDFIIAMPVEEEGLGEITREDLLRVDNEGRCIITDHGHFVLFNIYGPAVEEDDKERVRFKLLFYKILQKRWEHLLALGKRVFVVGDLNIAPASIDRCDAPPGFEKQNVPRMAEIHAERTRRSLFDAFKSKHPERWKGGRSSKLEGSDHIPVYILLKEIPELPVQLQDIFQRSVDGNKVLFHQSSLAREVVSFLGKGKFMSCKMLQNMIQSEDTVVGSYCSDGLENTIIAKEGLTTGITEFAKGHNLPSLMCKGQILINGQMKCTTSAAKDQDNTNVSSCSLSTDKSNAAALEWQRIQQKMKMTLPGCKGHSEPCIPRSVKKGPNIGRLFYVCARAQVHMYSQFPA</sequence>
<dbReference type="GO" id="GO:0005634">
    <property type="term" value="C:nucleus"/>
    <property type="evidence" value="ECO:0007669"/>
    <property type="project" value="TreeGrafter"/>
</dbReference>
<feature type="site" description="Transition state stabilizer" evidence="8">
    <location>
        <position position="195"/>
    </location>
</feature>
<keyword evidence="3" id="KW-0378">Hydrolase</keyword>
<evidence type="ECO:0000313" key="11">
    <source>
        <dbReference type="EMBL" id="CAD6218354.1"/>
    </source>
</evidence>
<reference evidence="11" key="1">
    <citation type="submission" date="2020-10" db="EMBL/GenBank/DDBJ databases">
        <authorList>
            <person name="Han B."/>
            <person name="Lu T."/>
            <person name="Zhao Q."/>
            <person name="Huang X."/>
            <person name="Zhao Y."/>
        </authorList>
    </citation>
    <scope>NUCLEOTIDE SEQUENCE</scope>
</reference>
<evidence type="ECO:0000256" key="1">
    <source>
        <dbReference type="ARBA" id="ARBA00022723"/>
    </source>
</evidence>
<dbReference type="GO" id="GO:0003906">
    <property type="term" value="F:DNA-(apurinic or apyrimidinic site) endonuclease activity"/>
    <property type="evidence" value="ECO:0007669"/>
    <property type="project" value="TreeGrafter"/>
</dbReference>
<comment type="caution">
    <text evidence="11">The sequence shown here is derived from an EMBL/GenBank/DDBJ whole genome shotgun (WGS) entry which is preliminary data.</text>
</comment>
<dbReference type="GO" id="GO:0006284">
    <property type="term" value="P:base-excision repair"/>
    <property type="evidence" value="ECO:0007669"/>
    <property type="project" value="TreeGrafter"/>
</dbReference>
<dbReference type="PROSITE" id="PS51435">
    <property type="entry name" value="AP_NUCLEASE_F1_4"/>
    <property type="match status" value="1"/>
</dbReference>
<evidence type="ECO:0000256" key="6">
    <source>
        <dbReference type="ARBA" id="ARBA00023242"/>
    </source>
</evidence>
<dbReference type="InterPro" id="IPR036691">
    <property type="entry name" value="Endo/exonu/phosph_ase_sf"/>
</dbReference>
<dbReference type="AlphaFoldDB" id="A0A811N500"/>
<proteinExistence type="predicted"/>
<dbReference type="InterPro" id="IPR004808">
    <property type="entry name" value="AP_endonuc_1"/>
</dbReference>
<evidence type="ECO:0000256" key="3">
    <source>
        <dbReference type="ARBA" id="ARBA00022801"/>
    </source>
</evidence>
<dbReference type="GO" id="GO:0008081">
    <property type="term" value="F:phosphoric diester hydrolase activity"/>
    <property type="evidence" value="ECO:0007669"/>
    <property type="project" value="TreeGrafter"/>
</dbReference>
<comment type="cofactor">
    <cofactor evidence="7">
        <name>Mg(2+)</name>
        <dbReference type="ChEBI" id="CHEBI:18420"/>
    </cofactor>
    <cofactor evidence="7">
        <name>Mn(2+)</name>
        <dbReference type="ChEBI" id="CHEBI:29035"/>
    </cofactor>
    <text evidence="7">Probably binds two magnesium or manganese ions per subunit.</text>
</comment>
<organism evidence="11 12">
    <name type="scientific">Miscanthus lutarioriparius</name>
    <dbReference type="NCBI Taxonomy" id="422564"/>
    <lineage>
        <taxon>Eukaryota</taxon>
        <taxon>Viridiplantae</taxon>
        <taxon>Streptophyta</taxon>
        <taxon>Embryophyta</taxon>
        <taxon>Tracheophyta</taxon>
        <taxon>Spermatophyta</taxon>
        <taxon>Magnoliopsida</taxon>
        <taxon>Liliopsida</taxon>
        <taxon>Poales</taxon>
        <taxon>Poaceae</taxon>
        <taxon>PACMAD clade</taxon>
        <taxon>Panicoideae</taxon>
        <taxon>Andropogonodae</taxon>
        <taxon>Andropogoneae</taxon>
        <taxon>Saccharinae</taxon>
        <taxon>Miscanthus</taxon>
    </lineage>
</organism>
<name>A0A811N500_9POAL</name>
<evidence type="ECO:0000256" key="7">
    <source>
        <dbReference type="PIRSR" id="PIRSR604808-2"/>
    </source>
</evidence>
<keyword evidence="12" id="KW-1185">Reference proteome</keyword>
<keyword evidence="1 7" id="KW-0479">Metal-binding</keyword>
<accession>A0A811N500</accession>
<dbReference type="Gene3D" id="3.60.10.10">
    <property type="entry name" value="Endonuclease/exonuclease/phosphatase"/>
    <property type="match status" value="1"/>
</dbReference>
<dbReference type="PROSITE" id="PS51999">
    <property type="entry name" value="ZF_GRF"/>
    <property type="match status" value="1"/>
</dbReference>
<evidence type="ECO:0000256" key="9">
    <source>
        <dbReference type="PROSITE-ProRule" id="PRU01343"/>
    </source>
</evidence>
<protein>
    <recommendedName>
        <fullName evidence="10">GRF-type domain-containing protein</fullName>
    </recommendedName>
</protein>
<feature type="binding site" evidence="7">
    <location>
        <position position="195"/>
    </location>
    <ligand>
        <name>Mg(2+)</name>
        <dbReference type="ChEBI" id="CHEBI:18420"/>
        <label>1</label>
    </ligand>
</feature>
<evidence type="ECO:0000256" key="5">
    <source>
        <dbReference type="ARBA" id="ARBA00022842"/>
    </source>
</evidence>
<feature type="binding site" evidence="7">
    <location>
        <position position="32"/>
    </location>
    <ligand>
        <name>Mg(2+)</name>
        <dbReference type="ChEBI" id="CHEBI:18420"/>
        <label>1</label>
    </ligand>
</feature>